<dbReference type="PROSITE" id="PS00374">
    <property type="entry name" value="MGMT"/>
    <property type="match status" value="1"/>
</dbReference>
<dbReference type="InterPro" id="IPR014048">
    <property type="entry name" value="MethylDNA_cys_MeTrfase_DNA-bd"/>
</dbReference>
<evidence type="ECO:0000256" key="2">
    <source>
        <dbReference type="ARBA" id="ARBA00008711"/>
    </source>
</evidence>
<keyword evidence="5" id="KW-0808">Transferase</keyword>
<reference evidence="10" key="1">
    <citation type="journal article" date="2022" name="Int. J. Syst. Evol. Microbiol.">
        <title>Apilactobacillus apisilvae sp. nov., Nicolia spurrieriana gen. nov. sp. nov., Bombilactobacillus folatiphilus sp. nov. and Bombilactobacillus thymidiniphilus sp. nov., four new lactic acid bacterial isolates from stingless bees Tetragonula carbonaria and Austroplebeia australis.</title>
        <authorList>
            <person name="Oliphant S.A."/>
            <person name="Watson-Haigh N.S."/>
            <person name="Sumby K.M."/>
            <person name="Gardner J."/>
            <person name="Groom S."/>
            <person name="Jiranek V."/>
        </authorList>
    </citation>
    <scope>NUCLEOTIDE SEQUENCE</scope>
    <source>
        <strain evidence="10">SGEP1_A5</strain>
    </source>
</reference>
<dbReference type="InterPro" id="IPR001497">
    <property type="entry name" value="MethylDNA_cys_MeTrfase_AS"/>
</dbReference>
<evidence type="ECO:0000313" key="11">
    <source>
        <dbReference type="Proteomes" id="UP000831181"/>
    </source>
</evidence>
<dbReference type="Gene3D" id="1.10.10.10">
    <property type="entry name" value="Winged helix-like DNA-binding domain superfamily/Winged helix DNA-binding domain"/>
    <property type="match status" value="1"/>
</dbReference>
<comment type="similarity">
    <text evidence="2">Belongs to the MGMT family.</text>
</comment>
<dbReference type="PANTHER" id="PTHR10815">
    <property type="entry name" value="METHYLATED-DNA--PROTEIN-CYSTEINE METHYLTRANSFERASE"/>
    <property type="match status" value="1"/>
</dbReference>
<dbReference type="RefSeq" id="WP_260115938.1">
    <property type="nucleotide sequence ID" value="NZ_CP093360.1"/>
</dbReference>
<dbReference type="AlphaFoldDB" id="A0A976X511"/>
<evidence type="ECO:0000256" key="4">
    <source>
        <dbReference type="ARBA" id="ARBA00022603"/>
    </source>
</evidence>
<gene>
    <name evidence="10" type="ORF">MOO44_00365</name>
</gene>
<organism evidence="10 11">
    <name type="scientific">Nicoliella spurrieriana</name>
    <dbReference type="NCBI Taxonomy" id="2925830"/>
    <lineage>
        <taxon>Bacteria</taxon>
        <taxon>Bacillati</taxon>
        <taxon>Bacillota</taxon>
        <taxon>Bacilli</taxon>
        <taxon>Lactobacillales</taxon>
        <taxon>Lactobacillaceae</taxon>
        <taxon>Nicoliella</taxon>
    </lineage>
</organism>
<accession>A0A976X511</accession>
<geneLocation type="plasmid" evidence="10 11">
    <name>p1unnamed</name>
</geneLocation>
<dbReference type="KEGG" id="lbe:MOO44_00365"/>
<feature type="domain" description="Methylated-DNA-[protein]-cysteine S-methyltransferase DNA binding" evidence="9">
    <location>
        <begin position="81"/>
        <end position="164"/>
    </location>
</feature>
<evidence type="ECO:0000256" key="7">
    <source>
        <dbReference type="ARBA" id="ARBA00023204"/>
    </source>
</evidence>
<comment type="catalytic activity">
    <reaction evidence="1">
        <text>a 4-O-methyl-thymidine in DNA + L-cysteinyl-[protein] = a thymidine in DNA + S-methyl-L-cysteinyl-[protein]</text>
        <dbReference type="Rhea" id="RHEA:53428"/>
        <dbReference type="Rhea" id="RHEA-COMP:10131"/>
        <dbReference type="Rhea" id="RHEA-COMP:10132"/>
        <dbReference type="Rhea" id="RHEA-COMP:13555"/>
        <dbReference type="Rhea" id="RHEA-COMP:13556"/>
        <dbReference type="ChEBI" id="CHEBI:29950"/>
        <dbReference type="ChEBI" id="CHEBI:82612"/>
        <dbReference type="ChEBI" id="CHEBI:137386"/>
        <dbReference type="ChEBI" id="CHEBI:137387"/>
        <dbReference type="EC" id="2.1.1.63"/>
    </reaction>
</comment>
<keyword evidence="7" id="KW-0234">DNA repair</keyword>
<dbReference type="EMBL" id="CP093360">
    <property type="protein sequence ID" value="UQS86131.1"/>
    <property type="molecule type" value="Genomic_DNA"/>
</dbReference>
<dbReference type="EC" id="2.1.1.63" evidence="3"/>
<dbReference type="Gene3D" id="3.30.160.70">
    <property type="entry name" value="Methylated DNA-protein cysteine methyltransferase domain"/>
    <property type="match status" value="1"/>
</dbReference>
<dbReference type="InterPro" id="IPR036217">
    <property type="entry name" value="MethylDNA_cys_MeTrfase_DNAb"/>
</dbReference>
<dbReference type="Proteomes" id="UP000831181">
    <property type="component" value="Plasmid p1unnamed"/>
</dbReference>
<keyword evidence="6" id="KW-0227">DNA damage</keyword>
<comment type="catalytic activity">
    <reaction evidence="8">
        <text>a 6-O-methyl-2'-deoxyguanosine in DNA + L-cysteinyl-[protein] = S-methyl-L-cysteinyl-[protein] + a 2'-deoxyguanosine in DNA</text>
        <dbReference type="Rhea" id="RHEA:24000"/>
        <dbReference type="Rhea" id="RHEA-COMP:10131"/>
        <dbReference type="Rhea" id="RHEA-COMP:10132"/>
        <dbReference type="Rhea" id="RHEA-COMP:11367"/>
        <dbReference type="Rhea" id="RHEA-COMP:11368"/>
        <dbReference type="ChEBI" id="CHEBI:29950"/>
        <dbReference type="ChEBI" id="CHEBI:82612"/>
        <dbReference type="ChEBI" id="CHEBI:85445"/>
        <dbReference type="ChEBI" id="CHEBI:85448"/>
        <dbReference type="EC" id="2.1.1.63"/>
    </reaction>
</comment>
<dbReference type="InterPro" id="IPR036631">
    <property type="entry name" value="MGMT_N_sf"/>
</dbReference>
<evidence type="ECO:0000256" key="3">
    <source>
        <dbReference type="ARBA" id="ARBA00011918"/>
    </source>
</evidence>
<evidence type="ECO:0000259" key="9">
    <source>
        <dbReference type="Pfam" id="PF01035"/>
    </source>
</evidence>
<dbReference type="GO" id="GO:0032259">
    <property type="term" value="P:methylation"/>
    <property type="evidence" value="ECO:0007669"/>
    <property type="project" value="UniProtKB-KW"/>
</dbReference>
<evidence type="ECO:0000256" key="5">
    <source>
        <dbReference type="ARBA" id="ARBA00022679"/>
    </source>
</evidence>
<dbReference type="CDD" id="cd06445">
    <property type="entry name" value="ATase"/>
    <property type="match status" value="1"/>
</dbReference>
<evidence type="ECO:0000256" key="6">
    <source>
        <dbReference type="ARBA" id="ARBA00022763"/>
    </source>
</evidence>
<name>A0A976X511_9LACO</name>
<dbReference type="Pfam" id="PF01035">
    <property type="entry name" value="DNA_binding_1"/>
    <property type="match status" value="1"/>
</dbReference>
<dbReference type="SUPFAM" id="SSF53155">
    <property type="entry name" value="Methylated DNA-protein cysteine methyltransferase domain"/>
    <property type="match status" value="1"/>
</dbReference>
<dbReference type="GO" id="GO:0003908">
    <property type="term" value="F:methylated-DNA-[protein]-cysteine S-methyltransferase activity"/>
    <property type="evidence" value="ECO:0007669"/>
    <property type="project" value="UniProtKB-EC"/>
</dbReference>
<sequence length="166" mass="18418">MNYQYVYETQIGPVTMLSDDRYLLGLWLKNQRYFGADYNLDAALTKLTVPIEAAINWLDDYFAGNHPDVKMVPLNPVTTSFRKQVFNELLMVPYGQTITYAAIAEAIQNDASKSKNLARAVGGAVGHNPIALIIPCHRVIGSDGQMTGYAGGIPNKRFLLNFEQST</sequence>
<evidence type="ECO:0000256" key="1">
    <source>
        <dbReference type="ARBA" id="ARBA00001286"/>
    </source>
</evidence>
<proteinExistence type="inferred from homology"/>
<dbReference type="FunFam" id="1.10.10.10:FF:000214">
    <property type="entry name" value="Methylated-DNA--protein-cysteine methyltransferase"/>
    <property type="match status" value="1"/>
</dbReference>
<dbReference type="SUPFAM" id="SSF46767">
    <property type="entry name" value="Methylated DNA-protein cysteine methyltransferase, C-terminal domain"/>
    <property type="match status" value="1"/>
</dbReference>
<protein>
    <recommendedName>
        <fullName evidence="3">methylated-DNA--[protein]-cysteine S-methyltransferase</fullName>
        <ecNumber evidence="3">2.1.1.63</ecNumber>
    </recommendedName>
</protein>
<dbReference type="InterPro" id="IPR036388">
    <property type="entry name" value="WH-like_DNA-bd_sf"/>
</dbReference>
<evidence type="ECO:0000313" key="10">
    <source>
        <dbReference type="EMBL" id="UQS86131.1"/>
    </source>
</evidence>
<keyword evidence="11" id="KW-1185">Reference proteome</keyword>
<evidence type="ECO:0000256" key="8">
    <source>
        <dbReference type="ARBA" id="ARBA00049348"/>
    </source>
</evidence>
<dbReference type="PANTHER" id="PTHR10815:SF5">
    <property type="entry name" value="METHYLATED-DNA--PROTEIN-CYSTEINE METHYLTRANSFERASE"/>
    <property type="match status" value="1"/>
</dbReference>
<dbReference type="NCBIfam" id="TIGR00589">
    <property type="entry name" value="ogt"/>
    <property type="match status" value="1"/>
</dbReference>
<keyword evidence="10" id="KW-0614">Plasmid</keyword>
<dbReference type="GO" id="GO:0006281">
    <property type="term" value="P:DNA repair"/>
    <property type="evidence" value="ECO:0007669"/>
    <property type="project" value="UniProtKB-KW"/>
</dbReference>
<keyword evidence="4" id="KW-0489">Methyltransferase</keyword>